<evidence type="ECO:0000313" key="3">
    <source>
        <dbReference type="Proteomes" id="UP000184159"/>
    </source>
</evidence>
<organism evidence="2 3">
    <name type="scientific">Vibrio gazogenes DSM 21264 = NBRC 103151</name>
    <dbReference type="NCBI Taxonomy" id="1123492"/>
    <lineage>
        <taxon>Bacteria</taxon>
        <taxon>Pseudomonadati</taxon>
        <taxon>Pseudomonadota</taxon>
        <taxon>Gammaproteobacteria</taxon>
        <taxon>Vibrionales</taxon>
        <taxon>Vibrionaceae</taxon>
        <taxon>Vibrio</taxon>
    </lineage>
</organism>
<dbReference type="NCBIfam" id="TIGR00229">
    <property type="entry name" value="sensory_box"/>
    <property type="match status" value="1"/>
</dbReference>
<dbReference type="PROSITE" id="PS50112">
    <property type="entry name" value="PAS"/>
    <property type="match status" value="1"/>
</dbReference>
<dbReference type="RefSeq" id="WP_072954737.1">
    <property type="nucleotide sequence ID" value="NZ_FQUH01000001.1"/>
</dbReference>
<gene>
    <name evidence="2" type="ORF">SAMN02745781_00329</name>
</gene>
<reference evidence="3" key="1">
    <citation type="submission" date="2016-11" db="EMBL/GenBank/DDBJ databases">
        <authorList>
            <person name="Varghese N."/>
            <person name="Submissions S."/>
        </authorList>
    </citation>
    <scope>NUCLEOTIDE SEQUENCE [LARGE SCALE GENOMIC DNA]</scope>
    <source>
        <strain evidence="3">DSM 21264</strain>
    </source>
</reference>
<dbReference type="SUPFAM" id="SSF55785">
    <property type="entry name" value="PYP-like sensor domain (PAS domain)"/>
    <property type="match status" value="1"/>
</dbReference>
<sequence length="175" mass="20571">MAATEQEVSFDRSELIITKTDLQGKITYANRTFMRVANYAEDELLGQDHNLIRHPSMPRGVFYGLWHALKSGEEFFGFVKNYTSDKNYYWVFANITPDRIGGDVVGFYSVRRVAPKGAVQTIEGIYQKMRELEQTTERKQAPEVSWQWMVDLIRQQHQMGYEEYIIDLYQKHRSD</sequence>
<evidence type="ECO:0000313" key="2">
    <source>
        <dbReference type="EMBL" id="SHE44321.1"/>
    </source>
</evidence>
<evidence type="ECO:0000259" key="1">
    <source>
        <dbReference type="PROSITE" id="PS50112"/>
    </source>
</evidence>
<accession>A0A1M4TIM6</accession>
<dbReference type="Gene3D" id="3.30.450.20">
    <property type="entry name" value="PAS domain"/>
    <property type="match status" value="1"/>
</dbReference>
<dbReference type="InterPro" id="IPR013655">
    <property type="entry name" value="PAS_fold_3"/>
</dbReference>
<dbReference type="AlphaFoldDB" id="A0A1M4TIM6"/>
<protein>
    <submittedName>
        <fullName evidence="2">Aerotaxis receptor</fullName>
    </submittedName>
</protein>
<keyword evidence="2" id="KW-0675">Receptor</keyword>
<name>A0A1M4TIM6_VIBGA</name>
<dbReference type="Proteomes" id="UP000184159">
    <property type="component" value="Unassembled WGS sequence"/>
</dbReference>
<dbReference type="Pfam" id="PF08447">
    <property type="entry name" value="PAS_3"/>
    <property type="match status" value="1"/>
</dbReference>
<feature type="domain" description="PAS" evidence="1">
    <location>
        <begin position="17"/>
        <end position="72"/>
    </location>
</feature>
<dbReference type="InterPro" id="IPR035965">
    <property type="entry name" value="PAS-like_dom_sf"/>
</dbReference>
<keyword evidence="3" id="KW-1185">Reference proteome</keyword>
<dbReference type="EMBL" id="FQUH01000001">
    <property type="protein sequence ID" value="SHE44321.1"/>
    <property type="molecule type" value="Genomic_DNA"/>
</dbReference>
<proteinExistence type="predicted"/>
<dbReference type="CDD" id="cd00130">
    <property type="entry name" value="PAS"/>
    <property type="match status" value="1"/>
</dbReference>
<dbReference type="InterPro" id="IPR000014">
    <property type="entry name" value="PAS"/>
</dbReference>